<dbReference type="AlphaFoldDB" id="A0A0E0AYJ5"/>
<dbReference type="Proteomes" id="UP000026961">
    <property type="component" value="Chromosome 8"/>
</dbReference>
<dbReference type="EnsemblPlants" id="OGLUM08G24010.1">
    <property type="protein sequence ID" value="OGLUM08G24010.1"/>
    <property type="gene ID" value="OGLUM08G24010"/>
</dbReference>
<reference evidence="1" key="1">
    <citation type="submission" date="2015-04" db="UniProtKB">
        <authorList>
            <consortium name="EnsemblPlants"/>
        </authorList>
    </citation>
    <scope>IDENTIFICATION</scope>
</reference>
<name>A0A0E0AYJ5_9ORYZ</name>
<keyword evidence="2" id="KW-1185">Reference proteome</keyword>
<proteinExistence type="predicted"/>
<evidence type="ECO:0000313" key="1">
    <source>
        <dbReference type="EnsemblPlants" id="OGLUM08G24010.1"/>
    </source>
</evidence>
<protein>
    <submittedName>
        <fullName evidence="1">Uncharacterized protein</fullName>
    </submittedName>
</protein>
<dbReference type="Gramene" id="OGLUM08G24010.1">
    <property type="protein sequence ID" value="OGLUM08G24010.1"/>
    <property type="gene ID" value="OGLUM08G24010"/>
</dbReference>
<accession>A0A0E0AYJ5</accession>
<dbReference type="HOGENOM" id="CLU_2871329_0_0_1"/>
<sequence length="64" mass="7499">MDRGHWHLLQFELRFPPTCEEDTDHCLFFHPSKSTCIDRFISWGDKTRATHSDIATMCVSKTSK</sequence>
<reference evidence="1" key="2">
    <citation type="submission" date="2018-05" db="EMBL/GenBank/DDBJ databases">
        <title>OgluRS3 (Oryza glumaepatula Reference Sequence Version 3).</title>
        <authorList>
            <person name="Zhang J."/>
            <person name="Kudrna D."/>
            <person name="Lee S."/>
            <person name="Talag J."/>
            <person name="Welchert J."/>
            <person name="Wing R.A."/>
        </authorList>
    </citation>
    <scope>NUCLEOTIDE SEQUENCE [LARGE SCALE GENOMIC DNA]</scope>
</reference>
<organism evidence="1">
    <name type="scientific">Oryza glumipatula</name>
    <dbReference type="NCBI Taxonomy" id="40148"/>
    <lineage>
        <taxon>Eukaryota</taxon>
        <taxon>Viridiplantae</taxon>
        <taxon>Streptophyta</taxon>
        <taxon>Embryophyta</taxon>
        <taxon>Tracheophyta</taxon>
        <taxon>Spermatophyta</taxon>
        <taxon>Magnoliopsida</taxon>
        <taxon>Liliopsida</taxon>
        <taxon>Poales</taxon>
        <taxon>Poaceae</taxon>
        <taxon>BOP clade</taxon>
        <taxon>Oryzoideae</taxon>
        <taxon>Oryzeae</taxon>
        <taxon>Oryzinae</taxon>
        <taxon>Oryza</taxon>
    </lineage>
</organism>
<evidence type="ECO:0000313" key="2">
    <source>
        <dbReference type="Proteomes" id="UP000026961"/>
    </source>
</evidence>